<evidence type="ECO:0000256" key="3">
    <source>
        <dbReference type="ARBA" id="ARBA00022617"/>
    </source>
</evidence>
<evidence type="ECO:0000256" key="7">
    <source>
        <dbReference type="ARBA" id="ARBA00023033"/>
    </source>
</evidence>
<dbReference type="PRINTS" id="PR00385">
    <property type="entry name" value="P450"/>
</dbReference>
<dbReference type="GO" id="GO:0004497">
    <property type="term" value="F:monooxygenase activity"/>
    <property type="evidence" value="ECO:0007669"/>
    <property type="project" value="UniProtKB-KW"/>
</dbReference>
<evidence type="ECO:0000256" key="9">
    <source>
        <dbReference type="RuleBase" id="RU000461"/>
    </source>
</evidence>
<keyword evidence="7 9" id="KW-0503">Monooxygenase</keyword>
<dbReference type="CDD" id="cd11063">
    <property type="entry name" value="CYP52"/>
    <property type="match status" value="1"/>
</dbReference>
<dbReference type="GO" id="GO:0016705">
    <property type="term" value="F:oxidoreductase activity, acting on paired donors, with incorporation or reduction of molecular oxygen"/>
    <property type="evidence" value="ECO:0007669"/>
    <property type="project" value="InterPro"/>
</dbReference>
<gene>
    <name evidence="11" type="ORF">AAE3_LOCUS6288</name>
</gene>
<organism evidence="11 12">
    <name type="scientific">Cyclocybe aegerita</name>
    <name type="common">Black poplar mushroom</name>
    <name type="synonym">Agrocybe aegerita</name>
    <dbReference type="NCBI Taxonomy" id="1973307"/>
    <lineage>
        <taxon>Eukaryota</taxon>
        <taxon>Fungi</taxon>
        <taxon>Dikarya</taxon>
        <taxon>Basidiomycota</taxon>
        <taxon>Agaricomycotina</taxon>
        <taxon>Agaricomycetes</taxon>
        <taxon>Agaricomycetidae</taxon>
        <taxon>Agaricales</taxon>
        <taxon>Agaricineae</taxon>
        <taxon>Bolbitiaceae</taxon>
        <taxon>Cyclocybe</taxon>
    </lineage>
</organism>
<keyword evidence="12" id="KW-1185">Reference proteome</keyword>
<comment type="cofactor">
    <cofactor evidence="1 8">
        <name>heme</name>
        <dbReference type="ChEBI" id="CHEBI:30413"/>
    </cofactor>
</comment>
<keyword evidence="4 8" id="KW-0479">Metal-binding</keyword>
<dbReference type="OrthoDB" id="1470350at2759"/>
<evidence type="ECO:0000256" key="8">
    <source>
        <dbReference type="PIRSR" id="PIRSR602401-1"/>
    </source>
</evidence>
<dbReference type="PANTHER" id="PTHR24287:SF1">
    <property type="entry name" value="P450, PUTATIVE (EUROFUNG)-RELATED"/>
    <property type="match status" value="1"/>
</dbReference>
<evidence type="ECO:0000256" key="1">
    <source>
        <dbReference type="ARBA" id="ARBA00001971"/>
    </source>
</evidence>
<dbReference type="PROSITE" id="PS00086">
    <property type="entry name" value="CYTOCHROME_P450"/>
    <property type="match status" value="1"/>
</dbReference>
<dbReference type="AlphaFoldDB" id="A0A8S0WBH0"/>
<comment type="similarity">
    <text evidence="2 9">Belongs to the cytochrome P450 family.</text>
</comment>
<accession>A0A8S0WBH0</accession>
<dbReference type="GO" id="GO:0005506">
    <property type="term" value="F:iron ion binding"/>
    <property type="evidence" value="ECO:0007669"/>
    <property type="project" value="InterPro"/>
</dbReference>
<evidence type="ECO:0000313" key="12">
    <source>
        <dbReference type="Proteomes" id="UP000467700"/>
    </source>
</evidence>
<dbReference type="EMBL" id="CACVBS010000042">
    <property type="protein sequence ID" value="CAA7263976.1"/>
    <property type="molecule type" value="Genomic_DNA"/>
</dbReference>
<comment type="caution">
    <text evidence="11">The sequence shown here is derived from an EMBL/GenBank/DDBJ whole genome shotgun (WGS) entry which is preliminary data.</text>
</comment>
<evidence type="ECO:0000256" key="2">
    <source>
        <dbReference type="ARBA" id="ARBA00010617"/>
    </source>
</evidence>
<keyword evidence="5 9" id="KW-0560">Oxidoreductase</keyword>
<feature type="transmembrane region" description="Helical" evidence="10">
    <location>
        <begin position="53"/>
        <end position="72"/>
    </location>
</feature>
<evidence type="ECO:0000256" key="5">
    <source>
        <dbReference type="ARBA" id="ARBA00023002"/>
    </source>
</evidence>
<dbReference type="InterPro" id="IPR002401">
    <property type="entry name" value="Cyt_P450_E_grp-I"/>
</dbReference>
<evidence type="ECO:0008006" key="13">
    <source>
        <dbReference type="Google" id="ProtNLM"/>
    </source>
</evidence>
<dbReference type="InterPro" id="IPR036396">
    <property type="entry name" value="Cyt_P450_sf"/>
</dbReference>
<keyword evidence="6 8" id="KW-0408">Iron</keyword>
<name>A0A8S0WBH0_CYCAE</name>
<dbReference type="Proteomes" id="UP000467700">
    <property type="component" value="Unassembled WGS sequence"/>
</dbReference>
<evidence type="ECO:0000256" key="10">
    <source>
        <dbReference type="SAM" id="Phobius"/>
    </source>
</evidence>
<dbReference type="InterPro" id="IPR001128">
    <property type="entry name" value="Cyt_P450"/>
</dbReference>
<dbReference type="PANTHER" id="PTHR24287">
    <property type="entry name" value="P450, PUTATIVE (EUROFUNG)-RELATED"/>
    <property type="match status" value="1"/>
</dbReference>
<dbReference type="InterPro" id="IPR017972">
    <property type="entry name" value="Cyt_P450_CS"/>
</dbReference>
<evidence type="ECO:0000256" key="4">
    <source>
        <dbReference type="ARBA" id="ARBA00022723"/>
    </source>
</evidence>
<dbReference type="SUPFAM" id="SSF48264">
    <property type="entry name" value="Cytochrome P450"/>
    <property type="match status" value="1"/>
</dbReference>
<sequence length="628" mass="71028">MSCCGTVAQNIYHEGVMRGSPLSAFITSPDSASSTMGIITPGVRFLAKWTPVLGAYGGVTFALSSVAAAHFSYEPPTWTLVAGTALSVPVLSSIYVIFLKIRKSRQAATYGARIVPEAQGKVIGNLDVLQQMMEKLKTGYPGDGLLELLELRGPVVNLRVLWSDLIFTASPQHIKTILATDFQNYVKGERFHFNMESVLGTGVFNSDGEMWKFHRSITRPMFRRERISHFELFDRKAMQVISKMRERLREGYAVDFQDVMSRFTLDSATEFLFGNCVESLSAGLPYPHNAVYPPPLPRTARGDAANAFATAFLEAQAIISIRERYGWVWPLAEIFEDKSAEPMRIVNSYIEPIVKEALTKKRASSNQEKLEESDNATLLDHLVRVTDDPVVLKDEILNIMIAGRDTTAATLTFIIYFLALYPQVMTRLREEILAKVGHSRRPDYDDVRDMKYLRAVLNETLRLYPIVPFNVRESVNATTWQSDDPTQKPYFIPAGTKTAYSVFMMHRRKDLWGPDAEEFDPDRWLDERLKTYVSKNPFIFLPFNAGPRICLGQQFAYNEMSFMIIRLLQSFRSIELDLSSAPPEAHPPAEWAETAGRKAVEKLFPKMHLTMYTNGGLWVKMQESDGTN</sequence>
<reference evidence="11 12" key="1">
    <citation type="submission" date="2020-01" db="EMBL/GenBank/DDBJ databases">
        <authorList>
            <person name="Gupta K D."/>
        </authorList>
    </citation>
    <scope>NUCLEOTIDE SEQUENCE [LARGE SCALE GENOMIC DNA]</scope>
</reference>
<keyword evidence="3 8" id="KW-0349">Heme</keyword>
<keyword evidence="10" id="KW-1133">Transmembrane helix</keyword>
<keyword evidence="10" id="KW-0472">Membrane</keyword>
<proteinExistence type="inferred from homology"/>
<keyword evidence="10" id="KW-0812">Transmembrane</keyword>
<evidence type="ECO:0000313" key="11">
    <source>
        <dbReference type="EMBL" id="CAA7263976.1"/>
    </source>
</evidence>
<dbReference type="PRINTS" id="PR00463">
    <property type="entry name" value="EP450I"/>
</dbReference>
<feature type="transmembrane region" description="Helical" evidence="10">
    <location>
        <begin position="78"/>
        <end position="98"/>
    </location>
</feature>
<dbReference type="GO" id="GO:0020037">
    <property type="term" value="F:heme binding"/>
    <property type="evidence" value="ECO:0007669"/>
    <property type="project" value="InterPro"/>
</dbReference>
<evidence type="ECO:0000256" key="6">
    <source>
        <dbReference type="ARBA" id="ARBA00023004"/>
    </source>
</evidence>
<dbReference type="InterPro" id="IPR047146">
    <property type="entry name" value="Cyt_P450_E_CYP52_fungi"/>
</dbReference>
<dbReference type="Pfam" id="PF00067">
    <property type="entry name" value="p450"/>
    <property type="match status" value="1"/>
</dbReference>
<feature type="binding site" description="axial binding residue" evidence="8">
    <location>
        <position position="550"/>
    </location>
    <ligand>
        <name>heme</name>
        <dbReference type="ChEBI" id="CHEBI:30413"/>
    </ligand>
    <ligandPart>
        <name>Fe</name>
        <dbReference type="ChEBI" id="CHEBI:18248"/>
    </ligandPart>
</feature>
<protein>
    <recommendedName>
        <fullName evidence="13">Cytochrome P450</fullName>
    </recommendedName>
</protein>
<dbReference type="Gene3D" id="1.10.630.10">
    <property type="entry name" value="Cytochrome P450"/>
    <property type="match status" value="1"/>
</dbReference>